<feature type="domain" description="Carrier" evidence="2">
    <location>
        <begin position="37"/>
        <end position="112"/>
    </location>
</feature>
<dbReference type="Proteomes" id="UP000660339">
    <property type="component" value="Unassembled WGS sequence"/>
</dbReference>
<feature type="compositionally biased region" description="Basic and acidic residues" evidence="1">
    <location>
        <begin position="21"/>
        <end position="32"/>
    </location>
</feature>
<dbReference type="RefSeq" id="WP_166379070.1">
    <property type="nucleotide sequence ID" value="NZ_BAAATT010000005.1"/>
</dbReference>
<evidence type="ECO:0000313" key="4">
    <source>
        <dbReference type="Proteomes" id="UP000660339"/>
    </source>
</evidence>
<dbReference type="GO" id="GO:0044550">
    <property type="term" value="P:secondary metabolite biosynthetic process"/>
    <property type="evidence" value="ECO:0007669"/>
    <property type="project" value="TreeGrafter"/>
</dbReference>
<evidence type="ECO:0000313" key="3">
    <source>
        <dbReference type="EMBL" id="GIG16706.1"/>
    </source>
</evidence>
<reference evidence="3" key="1">
    <citation type="submission" date="2021-01" db="EMBL/GenBank/DDBJ databases">
        <title>Whole genome shotgun sequence of Catellatospora methionotrophica NBRC 14553.</title>
        <authorList>
            <person name="Komaki H."/>
            <person name="Tamura T."/>
        </authorList>
    </citation>
    <scope>NUCLEOTIDE SEQUENCE</scope>
    <source>
        <strain evidence="3">NBRC 14553</strain>
    </source>
</reference>
<dbReference type="InterPro" id="IPR009081">
    <property type="entry name" value="PP-bd_ACP"/>
</dbReference>
<dbReference type="Gene3D" id="1.10.1200.10">
    <property type="entry name" value="ACP-like"/>
    <property type="match status" value="1"/>
</dbReference>
<evidence type="ECO:0000256" key="1">
    <source>
        <dbReference type="SAM" id="MobiDB-lite"/>
    </source>
</evidence>
<evidence type="ECO:0000259" key="2">
    <source>
        <dbReference type="PROSITE" id="PS50075"/>
    </source>
</evidence>
<name>A0A8J3PIS7_9ACTN</name>
<dbReference type="GO" id="GO:0043041">
    <property type="term" value="P:amino acid activation for nonribosomal peptide biosynthetic process"/>
    <property type="evidence" value="ECO:0007669"/>
    <property type="project" value="TreeGrafter"/>
</dbReference>
<dbReference type="EMBL" id="BONJ01000028">
    <property type="protein sequence ID" value="GIG16706.1"/>
    <property type="molecule type" value="Genomic_DNA"/>
</dbReference>
<dbReference type="PROSITE" id="PS50075">
    <property type="entry name" value="CARRIER"/>
    <property type="match status" value="1"/>
</dbReference>
<accession>A0A8J3PIS7</accession>
<comment type="caution">
    <text evidence="3">The sequence shown here is derived from an EMBL/GenBank/DDBJ whole genome shotgun (WGS) entry which is preliminary data.</text>
</comment>
<dbReference type="Pfam" id="PF00550">
    <property type="entry name" value="PP-binding"/>
    <property type="match status" value="1"/>
</dbReference>
<proteinExistence type="predicted"/>
<organism evidence="3 4">
    <name type="scientific">Catellatospora methionotrophica</name>
    <dbReference type="NCBI Taxonomy" id="121620"/>
    <lineage>
        <taxon>Bacteria</taxon>
        <taxon>Bacillati</taxon>
        <taxon>Actinomycetota</taxon>
        <taxon>Actinomycetes</taxon>
        <taxon>Micromonosporales</taxon>
        <taxon>Micromonosporaceae</taxon>
        <taxon>Catellatospora</taxon>
    </lineage>
</organism>
<sequence length="123" mass="13230">MELHGTTVGHASAPVETVSDSGERPDRHDSTPLHEGQPVDACHTAVARIWAEVLDLDEVAPGDDFFDLGGVSLQVITVIRRTRAELGVQLRTQTLFDASRLGDFVACVRAAEAAPDAATERLR</sequence>
<dbReference type="AlphaFoldDB" id="A0A8J3PIS7"/>
<gene>
    <name evidence="3" type="ORF">Cme02nite_50380</name>
</gene>
<keyword evidence="4" id="KW-1185">Reference proteome</keyword>
<dbReference type="GO" id="GO:0031177">
    <property type="term" value="F:phosphopantetheine binding"/>
    <property type="evidence" value="ECO:0007669"/>
    <property type="project" value="TreeGrafter"/>
</dbReference>
<dbReference type="SUPFAM" id="SSF47336">
    <property type="entry name" value="ACP-like"/>
    <property type="match status" value="1"/>
</dbReference>
<dbReference type="InterPro" id="IPR036736">
    <property type="entry name" value="ACP-like_sf"/>
</dbReference>
<dbReference type="GO" id="GO:0005737">
    <property type="term" value="C:cytoplasm"/>
    <property type="evidence" value="ECO:0007669"/>
    <property type="project" value="TreeGrafter"/>
</dbReference>
<protein>
    <recommendedName>
        <fullName evidence="2">Carrier domain-containing protein</fullName>
    </recommendedName>
</protein>
<dbReference type="PANTHER" id="PTHR45527:SF1">
    <property type="entry name" value="FATTY ACID SYNTHASE"/>
    <property type="match status" value="1"/>
</dbReference>
<feature type="region of interest" description="Disordered" evidence="1">
    <location>
        <begin position="1"/>
        <end position="39"/>
    </location>
</feature>
<dbReference type="PANTHER" id="PTHR45527">
    <property type="entry name" value="NONRIBOSOMAL PEPTIDE SYNTHETASE"/>
    <property type="match status" value="1"/>
</dbReference>